<dbReference type="AlphaFoldDB" id="A0A6C0E4P1"/>
<organism evidence="1">
    <name type="scientific">viral metagenome</name>
    <dbReference type="NCBI Taxonomy" id="1070528"/>
    <lineage>
        <taxon>unclassified sequences</taxon>
        <taxon>metagenomes</taxon>
        <taxon>organismal metagenomes</taxon>
    </lineage>
</organism>
<evidence type="ECO:0000313" key="1">
    <source>
        <dbReference type="EMBL" id="QHT24106.1"/>
    </source>
</evidence>
<dbReference type="EMBL" id="MN739739">
    <property type="protein sequence ID" value="QHT24106.1"/>
    <property type="molecule type" value="Genomic_DNA"/>
</dbReference>
<reference evidence="1" key="1">
    <citation type="journal article" date="2020" name="Nature">
        <title>Giant virus diversity and host interactions through global metagenomics.</title>
        <authorList>
            <person name="Schulz F."/>
            <person name="Roux S."/>
            <person name="Paez-Espino D."/>
            <person name="Jungbluth S."/>
            <person name="Walsh D.A."/>
            <person name="Denef V.J."/>
            <person name="McMahon K.D."/>
            <person name="Konstantinidis K.T."/>
            <person name="Eloe-Fadrosh E.A."/>
            <person name="Kyrpides N.C."/>
            <person name="Woyke T."/>
        </authorList>
    </citation>
    <scope>NUCLEOTIDE SEQUENCE</scope>
    <source>
        <strain evidence="1">GVMAG-M-3300023179-132</strain>
    </source>
</reference>
<proteinExistence type="predicted"/>
<sequence>MTTIVSAFLSNVNTRRPVEEYIEFGKHFLLADVNKVIFIDETIYDSVSIYENEKTRFIKINKQTIYLYAYIDKIINFSLCGADNTKDTLDYIIIMCNKTEWIKEAIELDLYKTDQFVWVDFGIRYVFNCSDDEYRSKIESLGFKTYDNVRIASIWDLNTQSNKDCYTNIMWYFAGGVFGGKKDKLLLFAELMRKRCLDIIENKGTLMWEVNVWYLIYQENIGLFDTYYGNHNNSIIDNY</sequence>
<name>A0A6C0E4P1_9ZZZZ</name>
<accession>A0A6C0E4P1</accession>
<dbReference type="InterPro" id="IPR011735">
    <property type="entry name" value="WlaTC/HtrL_glycosyltransf"/>
</dbReference>
<dbReference type="Pfam" id="PF09612">
    <property type="entry name" value="HtrL_YibB"/>
    <property type="match status" value="1"/>
</dbReference>
<protein>
    <submittedName>
        <fullName evidence="1">Uncharacterized protein</fullName>
    </submittedName>
</protein>